<reference evidence="2 3" key="1">
    <citation type="submission" date="2024-07" db="EMBL/GenBank/DDBJ databases">
        <title>Uliginosibacterium flavum JJ3220;KACC:17644.</title>
        <authorList>
            <person name="Kim M.K."/>
        </authorList>
    </citation>
    <scope>NUCLEOTIDE SEQUENCE [LARGE SCALE GENOMIC DNA]</scope>
    <source>
        <strain evidence="2 3">KACC:17644</strain>
    </source>
</reference>
<gene>
    <name evidence="2" type="ORF">ABXR19_13240</name>
</gene>
<name>A0ABV2TMK1_9RHOO</name>
<comment type="caution">
    <text evidence="2">The sequence shown here is derived from an EMBL/GenBank/DDBJ whole genome shotgun (WGS) entry which is preliminary data.</text>
</comment>
<accession>A0ABV2TMK1</accession>
<keyword evidence="1" id="KW-0732">Signal</keyword>
<organism evidence="2 3">
    <name type="scientific">Uliginosibacterium flavum</name>
    <dbReference type="NCBI Taxonomy" id="1396831"/>
    <lineage>
        <taxon>Bacteria</taxon>
        <taxon>Pseudomonadati</taxon>
        <taxon>Pseudomonadota</taxon>
        <taxon>Betaproteobacteria</taxon>
        <taxon>Rhodocyclales</taxon>
        <taxon>Zoogloeaceae</taxon>
        <taxon>Uliginosibacterium</taxon>
    </lineage>
</organism>
<dbReference type="Proteomes" id="UP001549691">
    <property type="component" value="Unassembled WGS sequence"/>
</dbReference>
<evidence type="ECO:0000313" key="3">
    <source>
        <dbReference type="Proteomes" id="UP001549691"/>
    </source>
</evidence>
<protein>
    <recommendedName>
        <fullName evidence="4">DUF1795 domain-containing protein</fullName>
    </recommendedName>
</protein>
<evidence type="ECO:0000313" key="2">
    <source>
        <dbReference type="EMBL" id="MET7015154.1"/>
    </source>
</evidence>
<sequence>MKIRHLLLLLALLALPSAVLAQEVQPDNRPVPFSQLGVNLPLTLTLPADYVRVEKFKGVVVFCAKDDESQLKDNGDFNGAKRAVVSIRPSPSDYYDEKRRVFSFESPEATQSIAAAGAKNYQLTKQEVRGVPVASITFEIGSRKIYSLAVASGSVLIRLSYNARSESREIDDHVWATMVAGL</sequence>
<dbReference type="EMBL" id="JBEWZI010000013">
    <property type="protein sequence ID" value="MET7015154.1"/>
    <property type="molecule type" value="Genomic_DNA"/>
</dbReference>
<evidence type="ECO:0000256" key="1">
    <source>
        <dbReference type="SAM" id="SignalP"/>
    </source>
</evidence>
<evidence type="ECO:0008006" key="4">
    <source>
        <dbReference type="Google" id="ProtNLM"/>
    </source>
</evidence>
<proteinExistence type="predicted"/>
<dbReference type="RefSeq" id="WP_354601614.1">
    <property type="nucleotide sequence ID" value="NZ_JBEWZI010000013.1"/>
</dbReference>
<keyword evidence="3" id="KW-1185">Reference proteome</keyword>
<feature type="signal peptide" evidence="1">
    <location>
        <begin position="1"/>
        <end position="21"/>
    </location>
</feature>
<feature type="chain" id="PRO_5046121818" description="DUF1795 domain-containing protein" evidence="1">
    <location>
        <begin position="22"/>
        <end position="182"/>
    </location>
</feature>